<evidence type="ECO:0000256" key="1">
    <source>
        <dbReference type="ARBA" id="ARBA00004167"/>
    </source>
</evidence>
<evidence type="ECO:0000256" key="4">
    <source>
        <dbReference type="ARBA" id="ARBA00023136"/>
    </source>
</evidence>
<protein>
    <submittedName>
        <fullName evidence="5">Uncharacterized protein</fullName>
    </submittedName>
</protein>
<keyword evidence="3" id="KW-1133">Transmembrane helix</keyword>
<evidence type="ECO:0000256" key="2">
    <source>
        <dbReference type="ARBA" id="ARBA00022692"/>
    </source>
</evidence>
<dbReference type="Proteomes" id="UP000006196">
    <property type="component" value="Unassembled WGS sequence"/>
</dbReference>
<dbReference type="Pfam" id="PF04228">
    <property type="entry name" value="Zn_peptidase"/>
    <property type="match status" value="1"/>
</dbReference>
<accession>C0XSR7</accession>
<dbReference type="PANTHER" id="PTHR30168">
    <property type="entry name" value="PUTATIVE MEMBRANE PROTEIN YPFJ"/>
    <property type="match status" value="1"/>
</dbReference>
<dbReference type="STRING" id="525263.HMPREF0298_1487"/>
<evidence type="ECO:0000313" key="5">
    <source>
        <dbReference type="EMBL" id="EEI16697.1"/>
    </source>
</evidence>
<dbReference type="InterPro" id="IPR007343">
    <property type="entry name" value="Uncharacterised_pept_Zn_put"/>
</dbReference>
<evidence type="ECO:0000313" key="6">
    <source>
        <dbReference type="Proteomes" id="UP000006196"/>
    </source>
</evidence>
<keyword evidence="4" id="KW-0472">Membrane</keyword>
<reference evidence="5" key="1">
    <citation type="submission" date="2009-01" db="EMBL/GenBank/DDBJ databases">
        <authorList>
            <person name="Qin X."/>
            <person name="Bachman B."/>
            <person name="Battles P."/>
            <person name="Bell A."/>
            <person name="Bess C."/>
            <person name="Bickham C."/>
            <person name="Chaboub L."/>
            <person name="Chen D."/>
            <person name="Coyle M."/>
            <person name="Deiros D.R."/>
            <person name="Dinh H."/>
            <person name="Forbes L."/>
            <person name="Fowler G."/>
            <person name="Francisco L."/>
            <person name="Fu Q."/>
            <person name="Gubbala S."/>
            <person name="Hale W."/>
            <person name="Han Y."/>
            <person name="Hemphill L."/>
            <person name="Highlander S.K."/>
            <person name="Hirani K."/>
            <person name="Hogues M."/>
            <person name="Jackson L."/>
            <person name="Jakkamsetti A."/>
            <person name="Javaid M."/>
            <person name="Jiang H."/>
            <person name="Korchina V."/>
            <person name="Kovar C."/>
            <person name="Lara F."/>
            <person name="Lee S."/>
            <person name="Mata R."/>
            <person name="Mathew T."/>
            <person name="Moen C."/>
            <person name="Morales K."/>
            <person name="Munidasa M."/>
            <person name="Nazareth L."/>
            <person name="Ngo R."/>
            <person name="Nguyen L."/>
            <person name="Okwuonu G."/>
            <person name="Ongeri F."/>
            <person name="Patil S."/>
            <person name="Petrosino J."/>
            <person name="Pham C."/>
            <person name="Pham P."/>
            <person name="Pu L.-L."/>
            <person name="Puazo M."/>
            <person name="Raj R."/>
            <person name="Reid J."/>
            <person name="Rouhana J."/>
            <person name="Saada N."/>
            <person name="Shang Y."/>
            <person name="Simmons D."/>
            <person name="Thornton R."/>
            <person name="Warren J."/>
            <person name="Weissenberger G."/>
            <person name="Zhang J."/>
            <person name="Zhang L."/>
            <person name="Zhou C."/>
            <person name="Zhu D."/>
            <person name="Muzny D."/>
            <person name="Worley K."/>
            <person name="Gibbs R."/>
        </authorList>
    </citation>
    <scope>NUCLEOTIDE SEQUENCE [LARGE SCALE GENOMIC DNA]</scope>
    <source>
        <strain evidence="5">DSM 44291</strain>
    </source>
</reference>
<gene>
    <name evidence="5" type="ORF">HMPREF0298_1487</name>
</gene>
<dbReference type="GO" id="GO:0016020">
    <property type="term" value="C:membrane"/>
    <property type="evidence" value="ECO:0007669"/>
    <property type="project" value="UniProtKB-SubCell"/>
</dbReference>
<name>C0XSR7_CORLD</name>
<evidence type="ECO:0000256" key="3">
    <source>
        <dbReference type="ARBA" id="ARBA00022989"/>
    </source>
</evidence>
<dbReference type="PANTHER" id="PTHR30168:SF0">
    <property type="entry name" value="INNER MEMBRANE PROTEIN"/>
    <property type="match status" value="1"/>
</dbReference>
<keyword evidence="2" id="KW-0812">Transmembrane</keyword>
<proteinExistence type="predicted"/>
<dbReference type="EMBL" id="ACHJ01000120">
    <property type="protein sequence ID" value="EEI16697.1"/>
    <property type="molecule type" value="Genomic_DNA"/>
</dbReference>
<comment type="subcellular location">
    <subcellularLocation>
        <location evidence="1">Membrane</location>
        <topology evidence="1">Single-pass membrane protein</topology>
    </subcellularLocation>
</comment>
<comment type="caution">
    <text evidence="5">The sequence shown here is derived from an EMBL/GenBank/DDBJ whole genome shotgun (WGS) entry which is preliminary data.</text>
</comment>
<sequence length="56" mass="6021">MSVDNVWQDILPAEAGIEYTQPGLTLFQNTVNSGCGMASAQTGPFYCPRTPPRTST</sequence>
<dbReference type="eggNOG" id="COG2321">
    <property type="taxonomic scope" value="Bacteria"/>
</dbReference>
<organism evidence="5 6">
    <name type="scientific">Corynebacterium lipophiloflavum (strain ATCC 700352 / DSM 44291 / CCUG 37336 / JCM 10383 / DMMZ 1944)</name>
    <dbReference type="NCBI Taxonomy" id="525263"/>
    <lineage>
        <taxon>Bacteria</taxon>
        <taxon>Bacillati</taxon>
        <taxon>Actinomycetota</taxon>
        <taxon>Actinomycetes</taxon>
        <taxon>Mycobacteriales</taxon>
        <taxon>Corynebacteriaceae</taxon>
        <taxon>Corynebacterium</taxon>
    </lineage>
</organism>
<dbReference type="HOGENOM" id="CLU_3006531_0_0_11"/>
<keyword evidence="6" id="KW-1185">Reference proteome</keyword>
<dbReference type="AlphaFoldDB" id="C0XSR7"/>